<sequence length="211" mass="24197">TDNLQKARENERKAQYESDLQSDVEPSINSIWTRKRKPEIQEADSSDSSPSPSPKRERRISKLRDNISMELPPFPNVDPLRSEPCHNPVLLPHPYHEPPHLQPYPHHQMYPHQWWLPTTTICMKCVPSLDGKLGRNHCLIGTMNDDLLARWKVAISSSVVSQSSFRRTWLKSLKKKLSILGTTCMDIDIDLNFHNDGAIYFFAVTPACRSG</sequence>
<name>A0A7R8ZWV4_9CRUS</name>
<evidence type="ECO:0000256" key="1">
    <source>
        <dbReference type="SAM" id="MobiDB-lite"/>
    </source>
</evidence>
<feature type="non-terminal residue" evidence="2">
    <location>
        <position position="211"/>
    </location>
</feature>
<gene>
    <name evidence="2" type="ORF">CTOB1V02_LOCUS15225</name>
</gene>
<accession>A0A7R8ZWV4</accession>
<dbReference type="AlphaFoldDB" id="A0A7R8ZWV4"/>
<protein>
    <submittedName>
        <fullName evidence="2">Uncharacterized protein</fullName>
    </submittedName>
</protein>
<feature type="region of interest" description="Disordered" evidence="1">
    <location>
        <begin position="1"/>
        <end position="79"/>
    </location>
</feature>
<proteinExistence type="predicted"/>
<feature type="compositionally biased region" description="Basic and acidic residues" evidence="1">
    <location>
        <begin position="1"/>
        <end position="16"/>
    </location>
</feature>
<evidence type="ECO:0000313" key="2">
    <source>
        <dbReference type="EMBL" id="CAD7237410.1"/>
    </source>
</evidence>
<organism evidence="2">
    <name type="scientific">Cyprideis torosa</name>
    <dbReference type="NCBI Taxonomy" id="163714"/>
    <lineage>
        <taxon>Eukaryota</taxon>
        <taxon>Metazoa</taxon>
        <taxon>Ecdysozoa</taxon>
        <taxon>Arthropoda</taxon>
        <taxon>Crustacea</taxon>
        <taxon>Oligostraca</taxon>
        <taxon>Ostracoda</taxon>
        <taxon>Podocopa</taxon>
        <taxon>Podocopida</taxon>
        <taxon>Cytherocopina</taxon>
        <taxon>Cytheroidea</taxon>
        <taxon>Cytherideidae</taxon>
        <taxon>Cyprideis</taxon>
    </lineage>
</organism>
<reference evidence="2" key="1">
    <citation type="submission" date="2020-11" db="EMBL/GenBank/DDBJ databases">
        <authorList>
            <person name="Tran Van P."/>
        </authorList>
    </citation>
    <scope>NUCLEOTIDE SEQUENCE</scope>
</reference>
<feature type="non-terminal residue" evidence="2">
    <location>
        <position position="1"/>
    </location>
</feature>
<dbReference type="EMBL" id="OB687786">
    <property type="protein sequence ID" value="CAD7237410.1"/>
    <property type="molecule type" value="Genomic_DNA"/>
</dbReference>